<proteinExistence type="predicted"/>
<evidence type="ECO:0000313" key="1">
    <source>
        <dbReference type="EMBL" id="RPB01394.1"/>
    </source>
</evidence>
<sequence>MESTALNPGNQMFAIAIHKSSSISMLESVEWAQHSHNAISLDDDRILKLDAVKDLQPLANIHNILTQFKGLASLKNDLYDTLQGMQMRLWKLQESMTESIRQATAEVVTLSLSPLLST</sequence>
<reference evidence="1 2" key="1">
    <citation type="journal article" date="2018" name="Nat. Ecol. Evol.">
        <title>Pezizomycetes genomes reveal the molecular basis of ectomycorrhizal truffle lifestyle.</title>
        <authorList>
            <person name="Murat C."/>
            <person name="Payen T."/>
            <person name="Noel B."/>
            <person name="Kuo A."/>
            <person name="Morin E."/>
            <person name="Chen J."/>
            <person name="Kohler A."/>
            <person name="Krizsan K."/>
            <person name="Balestrini R."/>
            <person name="Da Silva C."/>
            <person name="Montanini B."/>
            <person name="Hainaut M."/>
            <person name="Levati E."/>
            <person name="Barry K.W."/>
            <person name="Belfiori B."/>
            <person name="Cichocki N."/>
            <person name="Clum A."/>
            <person name="Dockter R.B."/>
            <person name="Fauchery L."/>
            <person name="Guy J."/>
            <person name="Iotti M."/>
            <person name="Le Tacon F."/>
            <person name="Lindquist E.A."/>
            <person name="Lipzen A."/>
            <person name="Malagnac F."/>
            <person name="Mello A."/>
            <person name="Molinier V."/>
            <person name="Miyauchi S."/>
            <person name="Poulain J."/>
            <person name="Riccioni C."/>
            <person name="Rubini A."/>
            <person name="Sitrit Y."/>
            <person name="Splivallo R."/>
            <person name="Traeger S."/>
            <person name="Wang M."/>
            <person name="Zifcakova L."/>
            <person name="Wipf D."/>
            <person name="Zambonelli A."/>
            <person name="Paolocci F."/>
            <person name="Nowrousian M."/>
            <person name="Ottonello S."/>
            <person name="Baldrian P."/>
            <person name="Spatafora J.W."/>
            <person name="Henrissat B."/>
            <person name="Nagy L.G."/>
            <person name="Aury J.M."/>
            <person name="Wincker P."/>
            <person name="Grigoriev I.V."/>
            <person name="Bonfante P."/>
            <person name="Martin F.M."/>
        </authorList>
    </citation>
    <scope>NUCLEOTIDE SEQUENCE [LARGE SCALE GENOMIC DNA]</scope>
    <source>
        <strain evidence="1 2">120613-1</strain>
    </source>
</reference>
<protein>
    <submittedName>
        <fullName evidence="1">Uncharacterized protein</fullName>
    </submittedName>
</protein>
<dbReference type="EMBL" id="ML120373">
    <property type="protein sequence ID" value="RPB01394.1"/>
    <property type="molecule type" value="Genomic_DNA"/>
</dbReference>
<keyword evidence="2" id="KW-1185">Reference proteome</keyword>
<name>A0A3N4JSS5_9PEZI</name>
<accession>A0A3N4JSS5</accession>
<gene>
    <name evidence="1" type="ORF">L873DRAFT_1788298</name>
</gene>
<dbReference type="Proteomes" id="UP000276215">
    <property type="component" value="Unassembled WGS sequence"/>
</dbReference>
<dbReference type="AlphaFoldDB" id="A0A3N4JSS5"/>
<evidence type="ECO:0000313" key="2">
    <source>
        <dbReference type="Proteomes" id="UP000276215"/>
    </source>
</evidence>
<organism evidence="1 2">
    <name type="scientific">Choiromyces venosus 120613-1</name>
    <dbReference type="NCBI Taxonomy" id="1336337"/>
    <lineage>
        <taxon>Eukaryota</taxon>
        <taxon>Fungi</taxon>
        <taxon>Dikarya</taxon>
        <taxon>Ascomycota</taxon>
        <taxon>Pezizomycotina</taxon>
        <taxon>Pezizomycetes</taxon>
        <taxon>Pezizales</taxon>
        <taxon>Tuberaceae</taxon>
        <taxon>Choiromyces</taxon>
    </lineage>
</organism>